<feature type="coiled-coil region" evidence="1">
    <location>
        <begin position="179"/>
        <end position="241"/>
    </location>
</feature>
<reference evidence="2" key="1">
    <citation type="submission" date="2021-01" db="EMBL/GenBank/DDBJ databases">
        <authorList>
            <person name="Corre E."/>
            <person name="Pelletier E."/>
            <person name="Niang G."/>
            <person name="Scheremetjew M."/>
            <person name="Finn R."/>
            <person name="Kale V."/>
            <person name="Holt S."/>
            <person name="Cochrane G."/>
            <person name="Meng A."/>
            <person name="Brown T."/>
            <person name="Cohen L."/>
        </authorList>
    </citation>
    <scope>NUCLEOTIDE SEQUENCE</scope>
    <source>
        <strain evidence="2">NIES-381</strain>
    </source>
</reference>
<accession>A0A7S1HT05</accession>
<sequence>MTVDDSGSEGVSIAPCPVSNKCADGSVAGSAEYPFLGPDAVADYQFGRNPSLGSDGKRNISFSDPISTAETDSIRLLQKSYTNTYNKSYNSSYAPMERSAGSHDFAYSCYTFFFGALMGYFLVECTLTVLGSGSDAVQPQPAVPQPSVAPPKAQAVPQEATESGVVVSSAPAVDAAAVAKEHAARIAQLKAVAEEAVRKAEAAEEYAARAAAIAAEKKANAMAAAEAAKEAERVAREANQEEH</sequence>
<keyword evidence="1" id="KW-0175">Coiled coil</keyword>
<organism evidence="2">
    <name type="scientific">Eutreptiella gymnastica</name>
    <dbReference type="NCBI Taxonomy" id="73025"/>
    <lineage>
        <taxon>Eukaryota</taxon>
        <taxon>Discoba</taxon>
        <taxon>Euglenozoa</taxon>
        <taxon>Euglenida</taxon>
        <taxon>Spirocuta</taxon>
        <taxon>Euglenophyceae</taxon>
        <taxon>Eutreptiales</taxon>
        <taxon>Eutreptiaceae</taxon>
        <taxon>Eutreptiella</taxon>
    </lineage>
</organism>
<protein>
    <submittedName>
        <fullName evidence="2">Uncharacterized protein</fullName>
    </submittedName>
</protein>
<proteinExistence type="predicted"/>
<evidence type="ECO:0000256" key="1">
    <source>
        <dbReference type="SAM" id="Coils"/>
    </source>
</evidence>
<dbReference type="EMBL" id="HBGA01003093">
    <property type="protein sequence ID" value="CAD8990025.1"/>
    <property type="molecule type" value="Transcribed_RNA"/>
</dbReference>
<evidence type="ECO:0000313" key="2">
    <source>
        <dbReference type="EMBL" id="CAD8990025.1"/>
    </source>
</evidence>
<name>A0A7S1HT05_9EUGL</name>
<dbReference type="AlphaFoldDB" id="A0A7S1HT05"/>
<gene>
    <name evidence="2" type="ORF">EGYM00392_LOCUS1067</name>
</gene>